<evidence type="ECO:0000313" key="12">
    <source>
        <dbReference type="Proteomes" id="UP000095023"/>
    </source>
</evidence>
<keyword evidence="7" id="KW-0333">Golgi apparatus</keyword>
<evidence type="ECO:0000256" key="3">
    <source>
        <dbReference type="ARBA" id="ARBA00022448"/>
    </source>
</evidence>
<dbReference type="GO" id="GO:0031201">
    <property type="term" value="C:SNARE complex"/>
    <property type="evidence" value="ECO:0007669"/>
    <property type="project" value="EnsemblFungi"/>
</dbReference>
<dbReference type="PIRSF" id="PIRSF027109">
    <property type="entry name" value="Golgi_SNARE"/>
    <property type="match status" value="1"/>
</dbReference>
<dbReference type="GO" id="GO:0006906">
    <property type="term" value="P:vesicle fusion"/>
    <property type="evidence" value="ECO:0007669"/>
    <property type="project" value="EnsemblFungi"/>
</dbReference>
<comment type="similarity">
    <text evidence="2">Belongs to the GOSR1 family.</text>
</comment>
<keyword evidence="9" id="KW-0175">Coiled coil</keyword>
<dbReference type="OrthoDB" id="422156at2759"/>
<dbReference type="PANTHER" id="PTHR21094:SF2">
    <property type="entry name" value="GOLGI SNAP RECEPTOR COMPLEX MEMBER 1"/>
    <property type="match status" value="1"/>
</dbReference>
<dbReference type="GO" id="GO:0005484">
    <property type="term" value="F:SNAP receptor activity"/>
    <property type="evidence" value="ECO:0007669"/>
    <property type="project" value="EnsemblFungi"/>
</dbReference>
<evidence type="ECO:0000313" key="11">
    <source>
        <dbReference type="EMBL" id="ODV90886.1"/>
    </source>
</evidence>
<evidence type="ECO:0000256" key="1">
    <source>
        <dbReference type="ARBA" id="ARBA00004409"/>
    </source>
</evidence>
<dbReference type="GO" id="GO:0005797">
    <property type="term" value="C:Golgi medial cisterna"/>
    <property type="evidence" value="ECO:0007669"/>
    <property type="project" value="EnsemblFungi"/>
</dbReference>
<feature type="coiled-coil region" evidence="9">
    <location>
        <begin position="68"/>
        <end position="95"/>
    </location>
</feature>
<feature type="transmembrane region" description="Helical" evidence="10">
    <location>
        <begin position="194"/>
        <end position="211"/>
    </location>
</feature>
<evidence type="ECO:0000256" key="4">
    <source>
        <dbReference type="ARBA" id="ARBA00022692"/>
    </source>
</evidence>
<evidence type="ECO:0000256" key="10">
    <source>
        <dbReference type="SAM" id="Phobius"/>
    </source>
</evidence>
<dbReference type="GO" id="GO:0006888">
    <property type="term" value="P:endoplasmic reticulum to Golgi vesicle-mediated transport"/>
    <property type="evidence" value="ECO:0007669"/>
    <property type="project" value="EnsemblFungi"/>
</dbReference>
<keyword evidence="4 10" id="KW-0812">Transmembrane</keyword>
<organism evidence="11 12">
    <name type="scientific">Tortispora caseinolytica NRRL Y-17796</name>
    <dbReference type="NCBI Taxonomy" id="767744"/>
    <lineage>
        <taxon>Eukaryota</taxon>
        <taxon>Fungi</taxon>
        <taxon>Dikarya</taxon>
        <taxon>Ascomycota</taxon>
        <taxon>Saccharomycotina</taxon>
        <taxon>Trigonopsidomycetes</taxon>
        <taxon>Trigonopsidales</taxon>
        <taxon>Trigonopsidaceae</taxon>
        <taxon>Tortispora</taxon>
    </lineage>
</organism>
<keyword evidence="5" id="KW-0653">Protein transport</keyword>
<evidence type="ECO:0000256" key="9">
    <source>
        <dbReference type="SAM" id="Coils"/>
    </source>
</evidence>
<evidence type="ECO:0008006" key="13">
    <source>
        <dbReference type="Google" id="ProtNLM"/>
    </source>
</evidence>
<comment type="subcellular location">
    <subcellularLocation>
        <location evidence="1">Golgi apparatus membrane</location>
        <topology evidence="1">Single-pass type IV membrane protein</topology>
    </subcellularLocation>
</comment>
<dbReference type="GO" id="GO:0006886">
    <property type="term" value="P:intracellular protein transport"/>
    <property type="evidence" value="ECO:0007669"/>
    <property type="project" value="EnsemblFungi"/>
</dbReference>
<evidence type="ECO:0000256" key="2">
    <source>
        <dbReference type="ARBA" id="ARBA00008473"/>
    </source>
</evidence>
<dbReference type="GO" id="GO:0005801">
    <property type="term" value="C:cis-Golgi network"/>
    <property type="evidence" value="ECO:0007669"/>
    <property type="project" value="InterPro"/>
</dbReference>
<keyword evidence="8 10" id="KW-0472">Membrane</keyword>
<dbReference type="AlphaFoldDB" id="A0A1E4TGK9"/>
<evidence type="ECO:0000256" key="7">
    <source>
        <dbReference type="ARBA" id="ARBA00023034"/>
    </source>
</evidence>
<dbReference type="PANTHER" id="PTHR21094">
    <property type="entry name" value="GOS-28 SNARE- RELATED"/>
    <property type="match status" value="1"/>
</dbReference>
<dbReference type="Pfam" id="PF12352">
    <property type="entry name" value="V-SNARE_C"/>
    <property type="match status" value="1"/>
</dbReference>
<dbReference type="Proteomes" id="UP000095023">
    <property type="component" value="Unassembled WGS sequence"/>
</dbReference>
<keyword evidence="6 10" id="KW-1133">Transmembrane helix</keyword>
<evidence type="ECO:0000256" key="5">
    <source>
        <dbReference type="ARBA" id="ARBA00022927"/>
    </source>
</evidence>
<name>A0A1E4TGK9_9ASCO</name>
<dbReference type="EMBL" id="KV453842">
    <property type="protein sequence ID" value="ODV90886.1"/>
    <property type="molecule type" value="Genomic_DNA"/>
</dbReference>
<gene>
    <name evidence="11" type="ORF">CANCADRAFT_113159</name>
</gene>
<dbReference type="GO" id="GO:0048219">
    <property type="term" value="P:inter-Golgi cisterna vesicle-mediated transport"/>
    <property type="evidence" value="ECO:0007669"/>
    <property type="project" value="TreeGrafter"/>
</dbReference>
<keyword evidence="3" id="KW-0813">Transport</keyword>
<protein>
    <recommendedName>
        <fullName evidence="13">Golgi SNAP receptor complex member 1</fullName>
    </recommendedName>
</protein>
<reference evidence="12" key="1">
    <citation type="submission" date="2016-02" db="EMBL/GenBank/DDBJ databases">
        <title>Comparative genomics of biotechnologically important yeasts.</title>
        <authorList>
            <consortium name="DOE Joint Genome Institute"/>
            <person name="Riley R."/>
            <person name="Haridas S."/>
            <person name="Wolfe K.H."/>
            <person name="Lopes M.R."/>
            <person name="Hittinger C.T."/>
            <person name="Goker M."/>
            <person name="Salamov A."/>
            <person name="Wisecaver J."/>
            <person name="Long T.M."/>
            <person name="Aerts A.L."/>
            <person name="Barry K."/>
            <person name="Choi C."/>
            <person name="Clum A."/>
            <person name="Coughlan A.Y."/>
            <person name="Deshpande S."/>
            <person name="Douglass A.P."/>
            <person name="Hanson S.J."/>
            <person name="Klenk H.-P."/>
            <person name="Labutti K."/>
            <person name="Lapidus A."/>
            <person name="Lindquist E."/>
            <person name="Lipzen A."/>
            <person name="Meier-Kolthoff J.P."/>
            <person name="Ohm R.A."/>
            <person name="Otillar R.P."/>
            <person name="Pangilinan J."/>
            <person name="Peng Y."/>
            <person name="Rokas A."/>
            <person name="Rosa C.A."/>
            <person name="Scheuner C."/>
            <person name="Sibirny A.A."/>
            <person name="Slot J.C."/>
            <person name="Stielow J.B."/>
            <person name="Sun H."/>
            <person name="Kurtzman C.P."/>
            <person name="Blackwell M."/>
            <person name="Jeffries T.W."/>
            <person name="Grigoriev I.V."/>
        </authorList>
    </citation>
    <scope>NUCLEOTIDE SEQUENCE [LARGE SCALE GENOMIC DNA]</scope>
    <source>
        <strain evidence="12">NRRL Y-17796</strain>
    </source>
</reference>
<dbReference type="GO" id="GO:0000139">
    <property type="term" value="C:Golgi membrane"/>
    <property type="evidence" value="ECO:0007669"/>
    <property type="project" value="UniProtKB-SubCell"/>
</dbReference>
<dbReference type="InterPro" id="IPR023601">
    <property type="entry name" value="Golgi_SNAP_su1"/>
</dbReference>
<accession>A0A1E4TGK9</accession>
<evidence type="ECO:0000256" key="8">
    <source>
        <dbReference type="ARBA" id="ARBA00023136"/>
    </source>
</evidence>
<sequence>MSFSVVRSELRQNETRTDELLAQLATRQSVDDALCREVDEILNASSAQISQLERLAASEPQTSREHVVQRHKEIMEEHQLQLRSLVAKLTQDQQRRQLLSSVKAEAEAYRSGSGSGGHTEAAEAEYMLHERGRIDNSLNMTDRILAQAYETRDEFDRQTSVLANVQRRVFQSASQVPGINVLISKINTRRKRDSLILSAIVTACFLMLWFFA</sequence>
<keyword evidence="12" id="KW-1185">Reference proteome</keyword>
<evidence type="ECO:0000256" key="6">
    <source>
        <dbReference type="ARBA" id="ARBA00022989"/>
    </source>
</evidence>
<proteinExistence type="inferred from homology"/>